<dbReference type="AlphaFoldDB" id="U4L795"/>
<dbReference type="Gene3D" id="1.25.40.10">
    <property type="entry name" value="Tetratricopeptide repeat domain"/>
    <property type="match status" value="1"/>
</dbReference>
<keyword evidence="2" id="KW-1185">Reference proteome</keyword>
<dbReference type="SUPFAM" id="SSF48452">
    <property type="entry name" value="TPR-like"/>
    <property type="match status" value="1"/>
</dbReference>
<dbReference type="Pfam" id="PF13424">
    <property type="entry name" value="TPR_12"/>
    <property type="match status" value="1"/>
</dbReference>
<dbReference type="InterPro" id="IPR053137">
    <property type="entry name" value="NLR-like"/>
</dbReference>
<dbReference type="InterPro" id="IPR011990">
    <property type="entry name" value="TPR-like_helical_dom_sf"/>
</dbReference>
<accession>U4L795</accession>
<dbReference type="OMA" id="SIRAMYN"/>
<organism evidence="1 2">
    <name type="scientific">Pyronema omphalodes (strain CBS 100304)</name>
    <name type="common">Pyronema confluens</name>
    <dbReference type="NCBI Taxonomy" id="1076935"/>
    <lineage>
        <taxon>Eukaryota</taxon>
        <taxon>Fungi</taxon>
        <taxon>Dikarya</taxon>
        <taxon>Ascomycota</taxon>
        <taxon>Pezizomycotina</taxon>
        <taxon>Pezizomycetes</taxon>
        <taxon>Pezizales</taxon>
        <taxon>Pyronemataceae</taxon>
        <taxon>Pyronema</taxon>
    </lineage>
</organism>
<dbReference type="PANTHER" id="PTHR46082">
    <property type="entry name" value="ATP/GTP-BINDING PROTEIN-RELATED"/>
    <property type="match status" value="1"/>
</dbReference>
<dbReference type="EMBL" id="HF935849">
    <property type="protein sequence ID" value="CCX13500.1"/>
    <property type="molecule type" value="Genomic_DNA"/>
</dbReference>
<dbReference type="STRING" id="1076935.U4L795"/>
<reference evidence="1 2" key="1">
    <citation type="journal article" date="2013" name="PLoS Genet.">
        <title>The genome and development-dependent transcriptomes of Pyronema confluens: a window into fungal evolution.</title>
        <authorList>
            <person name="Traeger S."/>
            <person name="Altegoer F."/>
            <person name="Freitag M."/>
            <person name="Gabaldon T."/>
            <person name="Kempken F."/>
            <person name="Kumar A."/>
            <person name="Marcet-Houben M."/>
            <person name="Poggeler S."/>
            <person name="Stajich J.E."/>
            <person name="Nowrousian M."/>
        </authorList>
    </citation>
    <scope>NUCLEOTIDE SEQUENCE [LARGE SCALE GENOMIC DNA]</scope>
    <source>
        <strain evidence="2">CBS 100304</strain>
        <tissue evidence="1">Vegetative mycelium</tissue>
    </source>
</reference>
<dbReference type="OrthoDB" id="5986190at2759"/>
<dbReference type="Proteomes" id="UP000018144">
    <property type="component" value="Unassembled WGS sequence"/>
</dbReference>
<protein>
    <submittedName>
        <fullName evidence="1">Similar to Kinesin light chain 3 acc. no. Q68G30</fullName>
    </submittedName>
</protein>
<dbReference type="eggNOG" id="KOG1840">
    <property type="taxonomic scope" value="Eukaryota"/>
</dbReference>
<gene>
    <name evidence="1" type="ORF">PCON_13093</name>
</gene>
<dbReference type="Pfam" id="PF13374">
    <property type="entry name" value="TPR_10"/>
    <property type="match status" value="1"/>
</dbReference>
<proteinExistence type="predicted"/>
<name>U4L795_PYROM</name>
<evidence type="ECO:0000313" key="2">
    <source>
        <dbReference type="Proteomes" id="UP000018144"/>
    </source>
</evidence>
<sequence length="147" mass="16667">MNNLAVTYKKQGGRLKEAQELREKFLEVSRHTLGEEHPDTLRSMSNLAVTYGEQGGKLKEVQELEEKVLEVRRSTLGEEHPDTLRCMSSLAVTLHDLERPEGAISLMEEAACLSARVYGGHHSYTKTAEVLVKRWKDVQREFNGEAE</sequence>
<dbReference type="PANTHER" id="PTHR46082:SF6">
    <property type="entry name" value="AAA+ ATPASE DOMAIN-CONTAINING PROTEIN-RELATED"/>
    <property type="match status" value="1"/>
</dbReference>
<evidence type="ECO:0000313" key="1">
    <source>
        <dbReference type="EMBL" id="CCX13500.1"/>
    </source>
</evidence>